<comment type="caution">
    <text evidence="2">The sequence shown here is derived from an EMBL/GenBank/DDBJ whole genome shotgun (WGS) entry which is preliminary data.</text>
</comment>
<accession>A0A4Z2DYH0</accession>
<dbReference type="EMBL" id="SRLO01026888">
    <property type="protein sequence ID" value="TNN21611.1"/>
    <property type="molecule type" value="Genomic_DNA"/>
</dbReference>
<feature type="compositionally biased region" description="Basic residues" evidence="1">
    <location>
        <begin position="59"/>
        <end position="88"/>
    </location>
</feature>
<keyword evidence="3" id="KW-1185">Reference proteome</keyword>
<evidence type="ECO:0000313" key="3">
    <source>
        <dbReference type="Proteomes" id="UP000314294"/>
    </source>
</evidence>
<evidence type="ECO:0000313" key="2">
    <source>
        <dbReference type="EMBL" id="TNN21611.1"/>
    </source>
</evidence>
<sequence length="104" mass="11517">MFHFTSAASLHVVLHKHDMDDLSGFMLLMELLNRPLGQSQGPQGQGPQGQGPESQGHIVRGHRVRGHRVRGHRVRGHRVRGHRVRGHMVRATGSGAPVLHYSVC</sequence>
<feature type="region of interest" description="Disordered" evidence="1">
    <location>
        <begin position="36"/>
        <end position="91"/>
    </location>
</feature>
<protein>
    <submittedName>
        <fullName evidence="2">Uncharacterized protein</fullName>
    </submittedName>
</protein>
<dbReference type="AlphaFoldDB" id="A0A4Z2DYH0"/>
<name>A0A4Z2DYH0_9TELE</name>
<gene>
    <name evidence="2" type="ORF">EYF80_068277</name>
</gene>
<proteinExistence type="predicted"/>
<organism evidence="2 3">
    <name type="scientific">Liparis tanakae</name>
    <name type="common">Tanaka's snailfish</name>
    <dbReference type="NCBI Taxonomy" id="230148"/>
    <lineage>
        <taxon>Eukaryota</taxon>
        <taxon>Metazoa</taxon>
        <taxon>Chordata</taxon>
        <taxon>Craniata</taxon>
        <taxon>Vertebrata</taxon>
        <taxon>Euteleostomi</taxon>
        <taxon>Actinopterygii</taxon>
        <taxon>Neopterygii</taxon>
        <taxon>Teleostei</taxon>
        <taxon>Neoteleostei</taxon>
        <taxon>Acanthomorphata</taxon>
        <taxon>Eupercaria</taxon>
        <taxon>Perciformes</taxon>
        <taxon>Cottioidei</taxon>
        <taxon>Cottales</taxon>
        <taxon>Liparidae</taxon>
        <taxon>Liparis</taxon>
    </lineage>
</organism>
<dbReference type="Proteomes" id="UP000314294">
    <property type="component" value="Unassembled WGS sequence"/>
</dbReference>
<reference evidence="2 3" key="1">
    <citation type="submission" date="2019-03" db="EMBL/GenBank/DDBJ databases">
        <title>First draft genome of Liparis tanakae, snailfish: a comprehensive survey of snailfish specific genes.</title>
        <authorList>
            <person name="Kim W."/>
            <person name="Song I."/>
            <person name="Jeong J.-H."/>
            <person name="Kim D."/>
            <person name="Kim S."/>
            <person name="Ryu S."/>
            <person name="Song J.Y."/>
            <person name="Lee S.K."/>
        </authorList>
    </citation>
    <scope>NUCLEOTIDE SEQUENCE [LARGE SCALE GENOMIC DNA]</scope>
    <source>
        <tissue evidence="2">Muscle</tissue>
    </source>
</reference>
<evidence type="ECO:0000256" key="1">
    <source>
        <dbReference type="SAM" id="MobiDB-lite"/>
    </source>
</evidence>